<reference evidence="1 2" key="1">
    <citation type="journal article" date="2022" name="Allergy">
        <title>Genome assembly and annotation of Periplaneta americana reveal a comprehensive cockroach allergen profile.</title>
        <authorList>
            <person name="Wang L."/>
            <person name="Xiong Q."/>
            <person name="Saelim N."/>
            <person name="Wang L."/>
            <person name="Nong W."/>
            <person name="Wan A.T."/>
            <person name="Shi M."/>
            <person name="Liu X."/>
            <person name="Cao Q."/>
            <person name="Hui J.H.L."/>
            <person name="Sookrung N."/>
            <person name="Leung T.F."/>
            <person name="Tungtrongchitr A."/>
            <person name="Tsui S.K.W."/>
        </authorList>
    </citation>
    <scope>NUCLEOTIDE SEQUENCE [LARGE SCALE GENOMIC DNA]</scope>
    <source>
        <strain evidence="1">PWHHKU_190912</strain>
    </source>
</reference>
<evidence type="ECO:0000313" key="2">
    <source>
        <dbReference type="Proteomes" id="UP001148838"/>
    </source>
</evidence>
<gene>
    <name evidence="1" type="ORF">ANN_23252</name>
</gene>
<dbReference type="Proteomes" id="UP001148838">
    <property type="component" value="Unassembled WGS sequence"/>
</dbReference>
<evidence type="ECO:0008006" key="3">
    <source>
        <dbReference type="Google" id="ProtNLM"/>
    </source>
</evidence>
<dbReference type="PANTHER" id="PTHR47027:SF20">
    <property type="entry name" value="REVERSE TRANSCRIPTASE-LIKE PROTEIN WITH RNA-DIRECTED DNA POLYMERASE DOMAIN"/>
    <property type="match status" value="1"/>
</dbReference>
<keyword evidence="2" id="KW-1185">Reference proteome</keyword>
<evidence type="ECO:0000313" key="1">
    <source>
        <dbReference type="EMBL" id="KAJ4434684.1"/>
    </source>
</evidence>
<dbReference type="EMBL" id="JAJSOF020000025">
    <property type="protein sequence ID" value="KAJ4434684.1"/>
    <property type="molecule type" value="Genomic_DNA"/>
</dbReference>
<organism evidence="1 2">
    <name type="scientific">Periplaneta americana</name>
    <name type="common">American cockroach</name>
    <name type="synonym">Blatta americana</name>
    <dbReference type="NCBI Taxonomy" id="6978"/>
    <lineage>
        <taxon>Eukaryota</taxon>
        <taxon>Metazoa</taxon>
        <taxon>Ecdysozoa</taxon>
        <taxon>Arthropoda</taxon>
        <taxon>Hexapoda</taxon>
        <taxon>Insecta</taxon>
        <taxon>Pterygota</taxon>
        <taxon>Neoptera</taxon>
        <taxon>Polyneoptera</taxon>
        <taxon>Dictyoptera</taxon>
        <taxon>Blattodea</taxon>
        <taxon>Blattoidea</taxon>
        <taxon>Blattidae</taxon>
        <taxon>Blattinae</taxon>
        <taxon>Periplaneta</taxon>
    </lineage>
</organism>
<comment type="caution">
    <text evidence="1">The sequence shown here is derived from an EMBL/GenBank/DDBJ whole genome shotgun (WGS) entry which is preliminary data.</text>
</comment>
<sequence length="673" mass="76018">MGEAERAHYVLASVPFRGLLACRLLEAYALEYAIRKVQDNREGVELNGLHQLLVCADDVNMLGENPQTIRENTEILLEASKEIDLEVNPEKTKYMIMSRDQNIVRNDNVTIGNVSFEEVKIFKYLGTTVTNINDTREEIKHTINMGNACYYSVEKLLSSSLLSKNLKVRIYKTVILPVVLYGCETWTLTLREEHRLRVFENKLIRKIFEAKRDEVTGEWKKLHNTELHTLYSSPDIITNIKSGRLRWVGHVARMGESRNAYRVLVGWSEGKRPLGRPRRRWEDNIKMDLREVGYDDRDWINLAQDRDQWRAYVRAAMNLRCNVESNRVCVLRVAIVIVAPRWKPFVGGCVSVEVGPQSIDAMDDALSHQPAGPRLSALVLREARIGSPPLLCLISRKEEEDLITSQTLANPELSRRANNLTCVATHIDLLKRSHRCSSVGRLAGLLIRNCVRAWVGSPFDLNEWFLPRFSPALGLKPDGLWQRWAFECICPPSARGIPSYLASELNEGDYAGEMSPGSSTESYPALARIGLRKNPGKNLNQVIYRIIATDVVQSVKALACRSEVAFGRGWPVDRGPAGALLETSAACPPGARCGFFAIDYIVRPSASLQLFQRSWTPPLFVKLTLLLNIYQVSLQLQTGSFCSPNEQKIMLLFLQQAHCTKFSAKLIGSTFFQ</sequence>
<accession>A0ABQ8SKK6</accession>
<name>A0ABQ8SKK6_PERAM</name>
<dbReference type="PANTHER" id="PTHR47027">
    <property type="entry name" value="REVERSE TRANSCRIPTASE DOMAIN-CONTAINING PROTEIN"/>
    <property type="match status" value="1"/>
</dbReference>
<proteinExistence type="predicted"/>
<protein>
    <recommendedName>
        <fullName evidence="3">Reverse transcriptase domain-containing protein</fullName>
    </recommendedName>
</protein>